<proteinExistence type="predicted"/>
<keyword evidence="1" id="KW-0812">Transmembrane</keyword>
<feature type="transmembrane region" description="Helical" evidence="1">
    <location>
        <begin position="125"/>
        <end position="146"/>
    </location>
</feature>
<protein>
    <recommendedName>
        <fullName evidence="4">Cytochrome C biogenesis protein transmembrane region</fullName>
    </recommendedName>
</protein>
<name>A0ABN2T218_9ACTN</name>
<gene>
    <name evidence="2" type="ORF">GCM10009838_72850</name>
</gene>
<keyword evidence="1" id="KW-1133">Transmembrane helix</keyword>
<evidence type="ECO:0000313" key="2">
    <source>
        <dbReference type="EMBL" id="GAA1997045.1"/>
    </source>
</evidence>
<feature type="transmembrane region" description="Helical" evidence="1">
    <location>
        <begin position="81"/>
        <end position="104"/>
    </location>
</feature>
<keyword evidence="3" id="KW-1185">Reference proteome</keyword>
<comment type="caution">
    <text evidence="2">The sequence shown here is derived from an EMBL/GenBank/DDBJ whole genome shotgun (WGS) entry which is preliminary data.</text>
</comment>
<organism evidence="2 3">
    <name type="scientific">Catenulispora subtropica</name>
    <dbReference type="NCBI Taxonomy" id="450798"/>
    <lineage>
        <taxon>Bacteria</taxon>
        <taxon>Bacillati</taxon>
        <taxon>Actinomycetota</taxon>
        <taxon>Actinomycetes</taxon>
        <taxon>Catenulisporales</taxon>
        <taxon>Catenulisporaceae</taxon>
        <taxon>Catenulispora</taxon>
    </lineage>
</organism>
<evidence type="ECO:0008006" key="4">
    <source>
        <dbReference type="Google" id="ProtNLM"/>
    </source>
</evidence>
<accession>A0ABN2T218</accession>
<sequence length="320" mass="34009">MSTLTTTEPPLTPKSPTSLFVNGWFPRRRALIFLIGAAGGFLLSYLWSAKLADQDIGFTSADAMLGHTASTTPIGGVVSGIVFAFVTGLAGSFTACNVAVFGAVGPLVGRAESRRTRLLHTLRPVGWLTAGMIPVSAAYGALVGVAGTRMPQYSTKAGHGITPRTAQSMIAFGLVGGVMIVMGLAALGIVSDPLAKVSRRYPNAPLILMGALVGGFLIGRPYPLFRKMFQHAADSHNALYGAMAFTLQSVGNIVVMAVLFLLLSYGLGGRLQRRLAVNPTRTSILTGAAFLVAGFFTVFYWDVKVLHRLNYIWFPTAPWN</sequence>
<feature type="transmembrane region" description="Helical" evidence="1">
    <location>
        <begin position="30"/>
        <end position="48"/>
    </location>
</feature>
<feature type="transmembrane region" description="Helical" evidence="1">
    <location>
        <begin position="239"/>
        <end position="263"/>
    </location>
</feature>
<feature type="transmembrane region" description="Helical" evidence="1">
    <location>
        <begin position="201"/>
        <end position="219"/>
    </location>
</feature>
<evidence type="ECO:0000313" key="3">
    <source>
        <dbReference type="Proteomes" id="UP001499854"/>
    </source>
</evidence>
<reference evidence="2 3" key="1">
    <citation type="journal article" date="2019" name="Int. J. Syst. Evol. Microbiol.">
        <title>The Global Catalogue of Microorganisms (GCM) 10K type strain sequencing project: providing services to taxonomists for standard genome sequencing and annotation.</title>
        <authorList>
            <consortium name="The Broad Institute Genomics Platform"/>
            <consortium name="The Broad Institute Genome Sequencing Center for Infectious Disease"/>
            <person name="Wu L."/>
            <person name="Ma J."/>
        </authorList>
    </citation>
    <scope>NUCLEOTIDE SEQUENCE [LARGE SCALE GENOMIC DNA]</scope>
    <source>
        <strain evidence="2 3">JCM 16013</strain>
    </source>
</reference>
<dbReference type="RefSeq" id="WP_344661735.1">
    <property type="nucleotide sequence ID" value="NZ_BAAAQM010000059.1"/>
</dbReference>
<keyword evidence="1" id="KW-0472">Membrane</keyword>
<evidence type="ECO:0000256" key="1">
    <source>
        <dbReference type="SAM" id="Phobius"/>
    </source>
</evidence>
<dbReference type="EMBL" id="BAAAQM010000059">
    <property type="protein sequence ID" value="GAA1997045.1"/>
    <property type="molecule type" value="Genomic_DNA"/>
</dbReference>
<feature type="transmembrane region" description="Helical" evidence="1">
    <location>
        <begin position="284"/>
        <end position="301"/>
    </location>
</feature>
<dbReference type="Proteomes" id="UP001499854">
    <property type="component" value="Unassembled WGS sequence"/>
</dbReference>
<feature type="transmembrane region" description="Helical" evidence="1">
    <location>
        <begin position="166"/>
        <end position="189"/>
    </location>
</feature>